<evidence type="ECO:0000256" key="1">
    <source>
        <dbReference type="SAM" id="MobiDB-lite"/>
    </source>
</evidence>
<evidence type="ECO:0000313" key="3">
    <source>
        <dbReference type="Proteomes" id="UP001054837"/>
    </source>
</evidence>
<name>A0AAV4SRW0_9ARAC</name>
<feature type="region of interest" description="Disordered" evidence="1">
    <location>
        <begin position="99"/>
        <end position="125"/>
    </location>
</feature>
<protein>
    <submittedName>
        <fullName evidence="2">Uncharacterized protein</fullName>
    </submittedName>
</protein>
<organism evidence="2 3">
    <name type="scientific">Caerostris darwini</name>
    <dbReference type="NCBI Taxonomy" id="1538125"/>
    <lineage>
        <taxon>Eukaryota</taxon>
        <taxon>Metazoa</taxon>
        <taxon>Ecdysozoa</taxon>
        <taxon>Arthropoda</taxon>
        <taxon>Chelicerata</taxon>
        <taxon>Arachnida</taxon>
        <taxon>Araneae</taxon>
        <taxon>Araneomorphae</taxon>
        <taxon>Entelegynae</taxon>
        <taxon>Araneoidea</taxon>
        <taxon>Araneidae</taxon>
        <taxon>Caerostris</taxon>
    </lineage>
</organism>
<accession>A0AAV4SRW0</accession>
<sequence length="125" mass="14178">MATCEIRSFMRSAGHLLSGVCSVLTVYWKTSPQVKLVVLRQEDLHDKIIVANSTSYAIAQTSSPGLGHQSFDSRSMTTKWGRGRRRELFFKKKRKNSLRKEGDCGERKRRKPTGSEKIASCSRRS</sequence>
<dbReference type="EMBL" id="BPLQ01008196">
    <property type="protein sequence ID" value="GIY35636.1"/>
    <property type="molecule type" value="Genomic_DNA"/>
</dbReference>
<reference evidence="2 3" key="1">
    <citation type="submission" date="2021-06" db="EMBL/GenBank/DDBJ databases">
        <title>Caerostris darwini draft genome.</title>
        <authorList>
            <person name="Kono N."/>
            <person name="Arakawa K."/>
        </authorList>
    </citation>
    <scope>NUCLEOTIDE SEQUENCE [LARGE SCALE GENOMIC DNA]</scope>
</reference>
<comment type="caution">
    <text evidence="2">The sequence shown here is derived from an EMBL/GenBank/DDBJ whole genome shotgun (WGS) entry which is preliminary data.</text>
</comment>
<dbReference type="Proteomes" id="UP001054837">
    <property type="component" value="Unassembled WGS sequence"/>
</dbReference>
<gene>
    <name evidence="2" type="ORF">CDAR_184831</name>
</gene>
<keyword evidence="3" id="KW-1185">Reference proteome</keyword>
<evidence type="ECO:0000313" key="2">
    <source>
        <dbReference type="EMBL" id="GIY35636.1"/>
    </source>
</evidence>
<proteinExistence type="predicted"/>
<dbReference type="AlphaFoldDB" id="A0AAV4SRW0"/>